<organism evidence="8 9">
    <name type="scientific">Shinella fusca</name>
    <dbReference type="NCBI Taxonomy" id="544480"/>
    <lineage>
        <taxon>Bacteria</taxon>
        <taxon>Pseudomonadati</taxon>
        <taxon>Pseudomonadota</taxon>
        <taxon>Alphaproteobacteria</taxon>
        <taxon>Hyphomicrobiales</taxon>
        <taxon>Rhizobiaceae</taxon>
        <taxon>Shinella</taxon>
    </lineage>
</organism>
<keyword evidence="9" id="KW-1185">Reference proteome</keyword>
<evidence type="ECO:0000256" key="6">
    <source>
        <dbReference type="SAM" id="Phobius"/>
    </source>
</evidence>
<evidence type="ECO:0000313" key="8">
    <source>
        <dbReference type="EMBL" id="MBB5041402.1"/>
    </source>
</evidence>
<evidence type="ECO:0000256" key="2">
    <source>
        <dbReference type="ARBA" id="ARBA00008333"/>
    </source>
</evidence>
<sequence>MIAQAARLFLPVLAFLFAAFGTVAAADVPWQDAEALRAESAQIQRRLFRTPDTRLHEDVAARLEAVRGLWSTRLRAAYEEAAPSKVEAVDKAVTAFAEAVGRWDPEASASARARVWTGLLDGAFRAALSSLDAGRVEEAAGWLNIREYARTSRDTAASIAMREVRVGRMAPNEARGVIQTELLGVYAGELRKAVAEARDHRAAGYEVQLAGSLARAAGLHALLSESLAARLGAQKTGEIAEAFTRLDDPQAPDLDATLMRIEALLATYAPASLSPDERDRRVQLLARFLALVPVEYEKGVRNGEIAIPFEYFEAGLFRDRAEMLFGDLGYDLAARSPQAFDRLSAILREMQALIAQKGGGTKVAGLAEEARGLVAAAYGTDLSKGGYGAALSLLPDVLDEMLAASAAENWEDAELKRLEAYALFDPDIEQRLMPRAPALALKMEADFWEGSAAEPGFSRIVAARGPGDALTLAVARMKAATQEAARILDTRLSGLGAFLQSLAILLREGLEAVLVLACMIGALKASGLPARGAGGWRRPVAGGVLAALGGSFALWFAVGRLFALSTLQRELLEGLSALAAAAVLVYVTHWIFRKSYVGDWIAEIRRKAAAAAKATEGGGKGYLGWFTLFSLSFLVVFREGFETVLFYEALLIDAPALPVLTGLAAGGVLAAGVGYVMLGLEARLPVSAFFRLTGALLAVLCVVLVGSGIRGLQTAALVSATPVAWFPDRPWLQIYLGLYPVGEALLAQALVAAFLAISVFGFVRQRKAV</sequence>
<evidence type="ECO:0000313" key="9">
    <source>
        <dbReference type="Proteomes" id="UP000535406"/>
    </source>
</evidence>
<feature type="transmembrane region" description="Helical" evidence="6">
    <location>
        <begin position="509"/>
        <end position="528"/>
    </location>
</feature>
<dbReference type="RefSeq" id="WP_184141084.1">
    <property type="nucleotide sequence ID" value="NZ_JACHIK010000002.1"/>
</dbReference>
<dbReference type="GO" id="GO:0015093">
    <property type="term" value="F:ferrous iron transmembrane transporter activity"/>
    <property type="evidence" value="ECO:0007669"/>
    <property type="project" value="TreeGrafter"/>
</dbReference>
<feature type="signal peptide" evidence="7">
    <location>
        <begin position="1"/>
        <end position="25"/>
    </location>
</feature>
<dbReference type="AlphaFoldDB" id="A0A7W8DTD4"/>
<evidence type="ECO:0000256" key="5">
    <source>
        <dbReference type="ARBA" id="ARBA00023136"/>
    </source>
</evidence>
<comment type="subcellular location">
    <subcellularLocation>
        <location evidence="1">Membrane</location>
        <topology evidence="1">Multi-pass membrane protein</topology>
    </subcellularLocation>
</comment>
<feature type="chain" id="PRO_5030640775" evidence="7">
    <location>
        <begin position="26"/>
        <end position="769"/>
    </location>
</feature>
<comment type="similarity">
    <text evidence="2">Belongs to the oxidase-dependent Fe transporter (OFeT) (TC 9.A.10.1) family.</text>
</comment>
<dbReference type="GO" id="GO:0033573">
    <property type="term" value="C:high-affinity iron permease complex"/>
    <property type="evidence" value="ECO:0007669"/>
    <property type="project" value="InterPro"/>
</dbReference>
<keyword evidence="5 6" id="KW-0472">Membrane</keyword>
<comment type="caution">
    <text evidence="8">The sequence shown here is derived from an EMBL/GenBank/DDBJ whole genome shotgun (WGS) entry which is preliminary data.</text>
</comment>
<dbReference type="InterPro" id="IPR004923">
    <property type="entry name" value="FTR1/Fip1/EfeU"/>
</dbReference>
<dbReference type="Pfam" id="PF03239">
    <property type="entry name" value="FTR1"/>
    <property type="match status" value="1"/>
</dbReference>
<keyword evidence="3 6" id="KW-0812">Transmembrane</keyword>
<name>A0A7W8DTD4_9HYPH</name>
<evidence type="ECO:0000256" key="7">
    <source>
        <dbReference type="SAM" id="SignalP"/>
    </source>
</evidence>
<protein>
    <submittedName>
        <fullName evidence="8">High-affinity iron transporter</fullName>
    </submittedName>
</protein>
<feature type="transmembrane region" description="Helical" evidence="6">
    <location>
        <begin position="745"/>
        <end position="763"/>
    </location>
</feature>
<feature type="transmembrane region" description="Helical" evidence="6">
    <location>
        <begin position="657"/>
        <end position="677"/>
    </location>
</feature>
<feature type="transmembrane region" description="Helical" evidence="6">
    <location>
        <begin position="574"/>
        <end position="592"/>
    </location>
</feature>
<keyword evidence="7" id="KW-0732">Signal</keyword>
<dbReference type="PANTHER" id="PTHR31632">
    <property type="entry name" value="IRON TRANSPORTER FTH1"/>
    <property type="match status" value="1"/>
</dbReference>
<reference evidence="8 9" key="1">
    <citation type="submission" date="2020-08" db="EMBL/GenBank/DDBJ databases">
        <title>Genomic Encyclopedia of Type Strains, Phase IV (KMG-IV): sequencing the most valuable type-strain genomes for metagenomic binning, comparative biology and taxonomic classification.</title>
        <authorList>
            <person name="Goeker M."/>
        </authorList>
    </citation>
    <scope>NUCLEOTIDE SEQUENCE [LARGE SCALE GENOMIC DNA]</scope>
    <source>
        <strain evidence="8 9">DSM 21319</strain>
    </source>
</reference>
<dbReference type="EMBL" id="JACHIK010000002">
    <property type="protein sequence ID" value="MBB5041402.1"/>
    <property type="molecule type" value="Genomic_DNA"/>
</dbReference>
<keyword evidence="4 6" id="KW-1133">Transmembrane helix</keyword>
<feature type="transmembrane region" description="Helical" evidence="6">
    <location>
        <begin position="540"/>
        <end position="562"/>
    </location>
</feature>
<dbReference type="PANTHER" id="PTHR31632:SF2">
    <property type="entry name" value="PLASMA MEMBRANE IRON PERMEASE"/>
    <property type="match status" value="1"/>
</dbReference>
<gene>
    <name evidence="8" type="ORF">HNQ66_000785</name>
</gene>
<evidence type="ECO:0000256" key="1">
    <source>
        <dbReference type="ARBA" id="ARBA00004141"/>
    </source>
</evidence>
<feature type="transmembrane region" description="Helical" evidence="6">
    <location>
        <begin position="621"/>
        <end position="637"/>
    </location>
</feature>
<evidence type="ECO:0000256" key="4">
    <source>
        <dbReference type="ARBA" id="ARBA00022989"/>
    </source>
</evidence>
<feature type="transmembrane region" description="Helical" evidence="6">
    <location>
        <begin position="689"/>
        <end position="709"/>
    </location>
</feature>
<accession>A0A7W8DTD4</accession>
<dbReference type="Proteomes" id="UP000535406">
    <property type="component" value="Unassembled WGS sequence"/>
</dbReference>
<evidence type="ECO:0000256" key="3">
    <source>
        <dbReference type="ARBA" id="ARBA00022692"/>
    </source>
</evidence>
<proteinExistence type="inferred from homology"/>